<dbReference type="SUPFAM" id="SSF46955">
    <property type="entry name" value="Putative DNA-binding domain"/>
    <property type="match status" value="1"/>
</dbReference>
<proteinExistence type="predicted"/>
<keyword evidence="1 3" id="KW-0238">DNA-binding</keyword>
<gene>
    <name evidence="3" type="ORF">HD601_003930</name>
</gene>
<dbReference type="InterPro" id="IPR000551">
    <property type="entry name" value="MerR-type_HTH_dom"/>
</dbReference>
<comment type="caution">
    <text evidence="3">The sequence shown here is derived from an EMBL/GenBank/DDBJ whole genome shotgun (WGS) entry which is preliminary data.</text>
</comment>
<dbReference type="EMBL" id="JACHMM010000001">
    <property type="protein sequence ID" value="MBB5789355.1"/>
    <property type="molecule type" value="Genomic_DNA"/>
</dbReference>
<accession>A0A7W9LMK5</accession>
<name>A0A7W9LMK5_9ACTN</name>
<evidence type="ECO:0000313" key="4">
    <source>
        <dbReference type="Proteomes" id="UP000542813"/>
    </source>
</evidence>
<dbReference type="InterPro" id="IPR047057">
    <property type="entry name" value="MerR_fam"/>
</dbReference>
<reference evidence="3 4" key="1">
    <citation type="submission" date="2020-08" db="EMBL/GenBank/DDBJ databases">
        <title>Sequencing the genomes of 1000 actinobacteria strains.</title>
        <authorList>
            <person name="Klenk H.-P."/>
        </authorList>
    </citation>
    <scope>NUCLEOTIDE SEQUENCE [LARGE SCALE GENOMIC DNA]</scope>
    <source>
        <strain evidence="3 4">DSM 102122</strain>
    </source>
</reference>
<dbReference type="PROSITE" id="PS50937">
    <property type="entry name" value="HTH_MERR_2"/>
    <property type="match status" value="1"/>
</dbReference>
<dbReference type="SUPFAM" id="SSF48452">
    <property type="entry name" value="TPR-like"/>
    <property type="match status" value="1"/>
</dbReference>
<dbReference type="RefSeq" id="WP_184824677.1">
    <property type="nucleotide sequence ID" value="NZ_JACHMM010000001.1"/>
</dbReference>
<dbReference type="Proteomes" id="UP000542813">
    <property type="component" value="Unassembled WGS sequence"/>
</dbReference>
<feature type="domain" description="HTH merR-type" evidence="2">
    <location>
        <begin position="5"/>
        <end position="75"/>
    </location>
</feature>
<dbReference type="Gene3D" id="1.10.1660.10">
    <property type="match status" value="1"/>
</dbReference>
<dbReference type="PANTHER" id="PTHR30204:SF97">
    <property type="entry name" value="MERR FAMILY REGULATORY PROTEIN"/>
    <property type="match status" value="1"/>
</dbReference>
<keyword evidence="4" id="KW-1185">Reference proteome</keyword>
<evidence type="ECO:0000256" key="1">
    <source>
        <dbReference type="ARBA" id="ARBA00023125"/>
    </source>
</evidence>
<dbReference type="CDD" id="cd01107">
    <property type="entry name" value="HTH_BmrR"/>
    <property type="match status" value="1"/>
</dbReference>
<dbReference type="InterPro" id="IPR009061">
    <property type="entry name" value="DNA-bd_dom_put_sf"/>
</dbReference>
<dbReference type="GO" id="GO:0003677">
    <property type="term" value="F:DNA binding"/>
    <property type="evidence" value="ECO:0007669"/>
    <property type="project" value="UniProtKB-KW"/>
</dbReference>
<dbReference type="PROSITE" id="PS00552">
    <property type="entry name" value="HTH_MERR_1"/>
    <property type="match status" value="1"/>
</dbReference>
<evidence type="ECO:0000259" key="2">
    <source>
        <dbReference type="PROSITE" id="PS50937"/>
    </source>
</evidence>
<dbReference type="Pfam" id="PF13411">
    <property type="entry name" value="MerR_1"/>
    <property type="match status" value="1"/>
</dbReference>
<sequence length="282" mass="31760">MEDARLSIGQVARLAGVTPKTLRHYDRIGVLRPADVDPVTGYRWYRPEQVEQVRLVRRLRALELPLEEVRRLLSLLEPRESGDDGAAFRSALAEHRRRIDARVTRLRGILHTIDHLLTDSEGSIMADAVAVGMLDAETHRRLGAELFNDTWRLMELEDRSPADDVLMIHQAHASAYHWLQVGTAQNVARSHWLCSRVYCVVGRGEPALFHARLVLSTCQDHGIGDWDLAFAHEALARAYAVAGDPDEARRHTEQARLASADITTDEDRELLLSDLETIPHVG</sequence>
<dbReference type="SMART" id="SM00422">
    <property type="entry name" value="HTH_MERR"/>
    <property type="match status" value="1"/>
</dbReference>
<dbReference type="InterPro" id="IPR011990">
    <property type="entry name" value="TPR-like_helical_dom_sf"/>
</dbReference>
<dbReference type="GO" id="GO:0003700">
    <property type="term" value="F:DNA-binding transcription factor activity"/>
    <property type="evidence" value="ECO:0007669"/>
    <property type="project" value="InterPro"/>
</dbReference>
<organism evidence="3 4">
    <name type="scientific">Jiangella mangrovi</name>
    <dbReference type="NCBI Taxonomy" id="1524084"/>
    <lineage>
        <taxon>Bacteria</taxon>
        <taxon>Bacillati</taxon>
        <taxon>Actinomycetota</taxon>
        <taxon>Actinomycetes</taxon>
        <taxon>Jiangellales</taxon>
        <taxon>Jiangellaceae</taxon>
        <taxon>Jiangella</taxon>
    </lineage>
</organism>
<evidence type="ECO:0000313" key="3">
    <source>
        <dbReference type="EMBL" id="MBB5789355.1"/>
    </source>
</evidence>
<dbReference type="PANTHER" id="PTHR30204">
    <property type="entry name" value="REDOX-CYCLING DRUG-SENSING TRANSCRIPTIONAL ACTIVATOR SOXR"/>
    <property type="match status" value="1"/>
</dbReference>
<dbReference type="AlphaFoldDB" id="A0A7W9LMK5"/>
<protein>
    <submittedName>
        <fullName evidence="3">DNA-binding transcriptional MerR regulator</fullName>
    </submittedName>
</protein>